<accession>W1JCM7</accession>
<reference evidence="2 3" key="1">
    <citation type="submission" date="2013-11" db="EMBL/GenBank/DDBJ databases">
        <title>Draft genome sequence and annotation of the entomopathogenic bacterium, Xenorhabdus cabanillasi strain JM26.</title>
        <authorList>
            <person name="Gualtieri M."/>
            <person name="Ogier J.C."/>
            <person name="Pages S."/>
            <person name="Givaudan A."/>
            <person name="Gaudriault S."/>
        </authorList>
    </citation>
    <scope>NUCLEOTIDE SEQUENCE [LARGE SCALE GENOMIC DNA]</scope>
    <source>
        <strain evidence="2 3">JM26</strain>
    </source>
</reference>
<sequence>MADWTKFYKINIKKTLFIISYILLVNYSVIFIYRFKNTD</sequence>
<name>W1JCM7_9GAMM</name>
<feature type="transmembrane region" description="Helical" evidence="1">
    <location>
        <begin position="16"/>
        <end position="35"/>
    </location>
</feature>
<proteinExistence type="predicted"/>
<keyword evidence="1" id="KW-1133">Transmembrane helix</keyword>
<evidence type="ECO:0000313" key="3">
    <source>
        <dbReference type="Proteomes" id="UP000019197"/>
    </source>
</evidence>
<protein>
    <submittedName>
        <fullName evidence="2">Uncharacterized protein</fullName>
    </submittedName>
</protein>
<comment type="caution">
    <text evidence="2">The sequence shown here is derived from an EMBL/GenBank/DDBJ whole genome shotgun (WGS) entry which is preliminary data.</text>
</comment>
<dbReference type="EMBL" id="CBXE010000489">
    <property type="protein sequence ID" value="CDL87495.1"/>
    <property type="molecule type" value="Genomic_DNA"/>
</dbReference>
<keyword evidence="1" id="KW-0812">Transmembrane</keyword>
<dbReference type="Proteomes" id="UP000019197">
    <property type="component" value="Unassembled WGS sequence"/>
</dbReference>
<evidence type="ECO:0000256" key="1">
    <source>
        <dbReference type="SAM" id="Phobius"/>
    </source>
</evidence>
<organism evidence="2 3">
    <name type="scientific">Xenorhabdus cabanillasii JM26</name>
    <dbReference type="NCBI Taxonomy" id="1427517"/>
    <lineage>
        <taxon>Bacteria</taxon>
        <taxon>Pseudomonadati</taxon>
        <taxon>Pseudomonadota</taxon>
        <taxon>Gammaproteobacteria</taxon>
        <taxon>Enterobacterales</taxon>
        <taxon>Morganellaceae</taxon>
        <taxon>Xenorhabdus</taxon>
    </lineage>
</organism>
<dbReference type="AlphaFoldDB" id="W1JCM7"/>
<gene>
    <name evidence="2" type="ORF">XCR1_920045</name>
</gene>
<evidence type="ECO:0000313" key="2">
    <source>
        <dbReference type="EMBL" id="CDL87495.1"/>
    </source>
</evidence>
<keyword evidence="1" id="KW-0472">Membrane</keyword>